<evidence type="ECO:0000256" key="3">
    <source>
        <dbReference type="ARBA" id="ARBA00023163"/>
    </source>
</evidence>
<evidence type="ECO:0000259" key="4">
    <source>
        <dbReference type="PROSITE" id="PS51071"/>
    </source>
</evidence>
<dbReference type="PANTHER" id="PTHR30514:SF21">
    <property type="entry name" value="RPIR-FAMILY TRANSCRIPTIONAL REGULATOR"/>
    <property type="match status" value="1"/>
</dbReference>
<keyword evidence="2" id="KW-0238">DNA-binding</keyword>
<comment type="caution">
    <text evidence="6">The sequence shown here is derived from an EMBL/GenBank/DDBJ whole genome shotgun (WGS) entry which is preliminary data.</text>
</comment>
<keyword evidence="1" id="KW-0805">Transcription regulation</keyword>
<organism evidence="6 7">
    <name type="scientific">Mediterraneibacter butyricigenes</name>
    <dbReference type="NCBI Taxonomy" id="2316025"/>
    <lineage>
        <taxon>Bacteria</taxon>
        <taxon>Bacillati</taxon>
        <taxon>Bacillota</taxon>
        <taxon>Clostridia</taxon>
        <taxon>Lachnospirales</taxon>
        <taxon>Lachnospiraceae</taxon>
        <taxon>Mediterraneibacter</taxon>
    </lineage>
</organism>
<dbReference type="InterPro" id="IPR047640">
    <property type="entry name" value="RpiR-like"/>
</dbReference>
<dbReference type="PANTHER" id="PTHR30514">
    <property type="entry name" value="GLUCOKINASE"/>
    <property type="match status" value="1"/>
</dbReference>
<dbReference type="AlphaFoldDB" id="A0A391PB41"/>
<dbReference type="InterPro" id="IPR000281">
    <property type="entry name" value="HTH_RpiR"/>
</dbReference>
<dbReference type="Pfam" id="PF01418">
    <property type="entry name" value="HTH_6"/>
    <property type="match status" value="1"/>
</dbReference>
<feature type="domain" description="SIS" evidence="5">
    <location>
        <begin position="106"/>
        <end position="243"/>
    </location>
</feature>
<feature type="domain" description="HTH rpiR-type" evidence="4">
    <location>
        <begin position="1"/>
        <end position="74"/>
    </location>
</feature>
<dbReference type="SUPFAM" id="SSF53697">
    <property type="entry name" value="SIS domain"/>
    <property type="match status" value="1"/>
</dbReference>
<proteinExistence type="predicted"/>
<reference evidence="7" key="1">
    <citation type="submission" date="2018-09" db="EMBL/GenBank/DDBJ databases">
        <title>Draft Genome Sequence of Mediterraneibacter sp. KCTC 15684.</title>
        <authorList>
            <person name="Kim J.S."/>
            <person name="Han K.I."/>
            <person name="Suh M.K."/>
            <person name="Lee K.C."/>
            <person name="Eom M.K."/>
            <person name="Lee J.H."/>
            <person name="Park S.H."/>
            <person name="Kang S.W."/>
            <person name="Park J.E."/>
            <person name="Oh B.S."/>
            <person name="Yu S.Y."/>
            <person name="Choi S.H."/>
            <person name="Lee D.H."/>
            <person name="Yoon H."/>
            <person name="Kim B."/>
            <person name="Yang S.J."/>
            <person name="Lee J.S."/>
        </authorList>
    </citation>
    <scope>NUCLEOTIDE SEQUENCE [LARGE SCALE GENOMIC DNA]</scope>
    <source>
        <strain evidence="7">KCTC 15684</strain>
    </source>
</reference>
<dbReference type="Proteomes" id="UP000265643">
    <property type="component" value="Unassembled WGS sequence"/>
</dbReference>
<dbReference type="PROSITE" id="PS51071">
    <property type="entry name" value="HTH_RPIR"/>
    <property type="match status" value="1"/>
</dbReference>
<dbReference type="GO" id="GO:0097367">
    <property type="term" value="F:carbohydrate derivative binding"/>
    <property type="evidence" value="ECO:0007669"/>
    <property type="project" value="InterPro"/>
</dbReference>
<dbReference type="InterPro" id="IPR046348">
    <property type="entry name" value="SIS_dom_sf"/>
</dbReference>
<dbReference type="InterPro" id="IPR009057">
    <property type="entry name" value="Homeodomain-like_sf"/>
</dbReference>
<sequence length="243" mass="27392">MVITMDSREKMTSSEEAVIHYINKNKDKISELSITDIAENSFTSPATVSRTIRKCGFRNISELRYQLSSDSSLKNESFLINDILKKSYEECTKTISELDITSVLEITTLIHSARKIFIISKGLTSLMAQEFETELQLLHYNTCFLDDSELIKKLKFLIQPNDLLVIFTVNNSTPDLVTAATIAKKQGCRVVTCCCVHNTPLDALSDVILYGYSQSIIPNNLFGMTSRIPLQIISRTIVEYLSL</sequence>
<gene>
    <name evidence="6" type="ORF">KGMB01110_14450</name>
</gene>
<dbReference type="EMBL" id="BHGK01000001">
    <property type="protein sequence ID" value="GCA67009.1"/>
    <property type="molecule type" value="Genomic_DNA"/>
</dbReference>
<dbReference type="Pfam" id="PF01380">
    <property type="entry name" value="SIS"/>
    <property type="match status" value="1"/>
</dbReference>
<evidence type="ECO:0000313" key="7">
    <source>
        <dbReference type="Proteomes" id="UP000265643"/>
    </source>
</evidence>
<dbReference type="InterPro" id="IPR036388">
    <property type="entry name" value="WH-like_DNA-bd_sf"/>
</dbReference>
<keyword evidence="7" id="KW-1185">Reference proteome</keyword>
<dbReference type="InterPro" id="IPR035472">
    <property type="entry name" value="RpiR-like_SIS"/>
</dbReference>
<dbReference type="GO" id="GO:0003700">
    <property type="term" value="F:DNA-binding transcription factor activity"/>
    <property type="evidence" value="ECO:0007669"/>
    <property type="project" value="InterPro"/>
</dbReference>
<dbReference type="SUPFAM" id="SSF46689">
    <property type="entry name" value="Homeodomain-like"/>
    <property type="match status" value="1"/>
</dbReference>
<dbReference type="PROSITE" id="PS51464">
    <property type="entry name" value="SIS"/>
    <property type="match status" value="1"/>
</dbReference>
<accession>A0A391PB41</accession>
<dbReference type="RefSeq" id="WP_117602886.1">
    <property type="nucleotide sequence ID" value="NZ_BHGK01000001.1"/>
</dbReference>
<dbReference type="Gene3D" id="1.10.10.10">
    <property type="entry name" value="Winged helix-like DNA-binding domain superfamily/Winged helix DNA-binding domain"/>
    <property type="match status" value="1"/>
</dbReference>
<evidence type="ECO:0000313" key="6">
    <source>
        <dbReference type="EMBL" id="GCA67009.1"/>
    </source>
</evidence>
<evidence type="ECO:0000256" key="1">
    <source>
        <dbReference type="ARBA" id="ARBA00023015"/>
    </source>
</evidence>
<dbReference type="CDD" id="cd05013">
    <property type="entry name" value="SIS_RpiR"/>
    <property type="match status" value="1"/>
</dbReference>
<dbReference type="GO" id="GO:0003677">
    <property type="term" value="F:DNA binding"/>
    <property type="evidence" value="ECO:0007669"/>
    <property type="project" value="UniProtKB-KW"/>
</dbReference>
<keyword evidence="3" id="KW-0804">Transcription</keyword>
<name>A0A391PB41_9FIRM</name>
<dbReference type="GO" id="GO:1901135">
    <property type="term" value="P:carbohydrate derivative metabolic process"/>
    <property type="evidence" value="ECO:0007669"/>
    <property type="project" value="InterPro"/>
</dbReference>
<dbReference type="InterPro" id="IPR001347">
    <property type="entry name" value="SIS_dom"/>
</dbReference>
<evidence type="ECO:0000259" key="5">
    <source>
        <dbReference type="PROSITE" id="PS51464"/>
    </source>
</evidence>
<evidence type="ECO:0000256" key="2">
    <source>
        <dbReference type="ARBA" id="ARBA00023125"/>
    </source>
</evidence>
<dbReference type="Gene3D" id="3.40.50.10490">
    <property type="entry name" value="Glucose-6-phosphate isomerase like protein, domain 1"/>
    <property type="match status" value="1"/>
</dbReference>
<protein>
    <submittedName>
        <fullName evidence="6">Transcriptional regulator</fullName>
    </submittedName>
</protein>